<dbReference type="Proteomes" id="UP000366819">
    <property type="component" value="Unassembled WGS sequence"/>
</dbReference>
<keyword evidence="2" id="KW-1185">Reference proteome</keyword>
<sequence length="79" mass="8969">MAPMSMPKTSMHENHGPVFRKYQIGRTWQTSNMKAEPKSPLMQALPNQHLRASVFRPDCTHIPRTYGGGMNVCQPMQLS</sequence>
<evidence type="ECO:0000313" key="2">
    <source>
        <dbReference type="Proteomes" id="UP000366819"/>
    </source>
</evidence>
<gene>
    <name evidence="1" type="ORF">PAQ31011_00647</name>
</gene>
<dbReference type="EMBL" id="CABPSN010000001">
    <property type="protein sequence ID" value="VVD71751.1"/>
    <property type="molecule type" value="Genomic_DNA"/>
</dbReference>
<organism evidence="1 2">
    <name type="scientific">Pandoraea aquatica</name>
    <dbReference type="NCBI Taxonomy" id="2508290"/>
    <lineage>
        <taxon>Bacteria</taxon>
        <taxon>Pseudomonadati</taxon>
        <taxon>Pseudomonadota</taxon>
        <taxon>Betaproteobacteria</taxon>
        <taxon>Burkholderiales</taxon>
        <taxon>Burkholderiaceae</taxon>
        <taxon>Pandoraea</taxon>
    </lineage>
</organism>
<dbReference type="AlphaFoldDB" id="A0A5E4S9D0"/>
<protein>
    <submittedName>
        <fullName evidence="1">Uncharacterized protein</fullName>
    </submittedName>
</protein>
<reference evidence="1 2" key="1">
    <citation type="submission" date="2019-08" db="EMBL/GenBank/DDBJ databases">
        <authorList>
            <person name="Peeters C."/>
        </authorList>
    </citation>
    <scope>NUCLEOTIDE SEQUENCE [LARGE SCALE GENOMIC DNA]</scope>
    <source>
        <strain evidence="1 2">LMG 31011</strain>
    </source>
</reference>
<name>A0A5E4S9D0_9BURK</name>
<proteinExistence type="predicted"/>
<accession>A0A5E4S9D0</accession>
<evidence type="ECO:0000313" key="1">
    <source>
        <dbReference type="EMBL" id="VVD71751.1"/>
    </source>
</evidence>